<evidence type="ECO:0000313" key="10">
    <source>
        <dbReference type="EMBL" id="MBC5662240.1"/>
    </source>
</evidence>
<evidence type="ECO:0000256" key="7">
    <source>
        <dbReference type="SAM" id="Phobius"/>
    </source>
</evidence>
<proteinExistence type="inferred from homology"/>
<gene>
    <name evidence="10" type="ORF">H8S09_04920</name>
</gene>
<keyword evidence="5 7" id="KW-0472">Membrane</keyword>
<keyword evidence="4 7" id="KW-1133">Transmembrane helix</keyword>
<evidence type="ECO:0000259" key="8">
    <source>
        <dbReference type="Pfam" id="PF02687"/>
    </source>
</evidence>
<evidence type="ECO:0000256" key="3">
    <source>
        <dbReference type="ARBA" id="ARBA00022692"/>
    </source>
</evidence>
<dbReference type="RefSeq" id="WP_186847465.1">
    <property type="nucleotide sequence ID" value="NZ_JACOOX010000002.1"/>
</dbReference>
<evidence type="ECO:0000256" key="2">
    <source>
        <dbReference type="ARBA" id="ARBA00022475"/>
    </source>
</evidence>
<dbReference type="GO" id="GO:0005886">
    <property type="term" value="C:plasma membrane"/>
    <property type="evidence" value="ECO:0007669"/>
    <property type="project" value="UniProtKB-SubCell"/>
</dbReference>
<accession>A0A8I0ANU1</accession>
<evidence type="ECO:0000256" key="5">
    <source>
        <dbReference type="ARBA" id="ARBA00023136"/>
    </source>
</evidence>
<dbReference type="InterPro" id="IPR025857">
    <property type="entry name" value="MacB_PCD"/>
</dbReference>
<comment type="subcellular location">
    <subcellularLocation>
        <location evidence="1">Cell membrane</location>
        <topology evidence="1">Multi-pass membrane protein</topology>
    </subcellularLocation>
</comment>
<evidence type="ECO:0000256" key="1">
    <source>
        <dbReference type="ARBA" id="ARBA00004651"/>
    </source>
</evidence>
<organism evidence="10 11">
    <name type="scientific">Coprococcus hominis</name>
    <name type="common">ex Liu et al. 2022</name>
    <dbReference type="NCBI Taxonomy" id="2763039"/>
    <lineage>
        <taxon>Bacteria</taxon>
        <taxon>Bacillati</taxon>
        <taxon>Bacillota</taxon>
        <taxon>Clostridia</taxon>
        <taxon>Lachnospirales</taxon>
        <taxon>Lachnospiraceae</taxon>
        <taxon>Coprococcus</taxon>
    </lineage>
</organism>
<feature type="transmembrane region" description="Helical" evidence="7">
    <location>
        <begin position="20"/>
        <end position="43"/>
    </location>
</feature>
<feature type="transmembrane region" description="Helical" evidence="7">
    <location>
        <begin position="386"/>
        <end position="410"/>
    </location>
</feature>
<dbReference type="PANTHER" id="PTHR30572">
    <property type="entry name" value="MEMBRANE COMPONENT OF TRANSPORTER-RELATED"/>
    <property type="match status" value="1"/>
</dbReference>
<dbReference type="Pfam" id="PF12704">
    <property type="entry name" value="MacB_PCD"/>
    <property type="match status" value="1"/>
</dbReference>
<name>A0A8I0ANU1_9FIRM</name>
<comment type="similarity">
    <text evidence="6">Belongs to the ABC-4 integral membrane protein family.</text>
</comment>
<dbReference type="Pfam" id="PF02687">
    <property type="entry name" value="FtsX"/>
    <property type="match status" value="1"/>
</dbReference>
<keyword evidence="2" id="KW-1003">Cell membrane</keyword>
<reference evidence="10 11" key="1">
    <citation type="submission" date="2020-08" db="EMBL/GenBank/DDBJ databases">
        <title>Genome public.</title>
        <authorList>
            <person name="Liu C."/>
            <person name="Sun Q."/>
        </authorList>
    </citation>
    <scope>NUCLEOTIDE SEQUENCE [LARGE SCALE GENOMIC DNA]</scope>
    <source>
        <strain evidence="10 11">NSJ-10</strain>
    </source>
</reference>
<evidence type="ECO:0000256" key="6">
    <source>
        <dbReference type="ARBA" id="ARBA00038076"/>
    </source>
</evidence>
<feature type="transmembrane region" description="Helical" evidence="7">
    <location>
        <begin position="341"/>
        <end position="365"/>
    </location>
</feature>
<dbReference type="EMBL" id="JACOOX010000002">
    <property type="protein sequence ID" value="MBC5662240.1"/>
    <property type="molecule type" value="Genomic_DNA"/>
</dbReference>
<protein>
    <submittedName>
        <fullName evidence="10">ABC transporter permease</fullName>
    </submittedName>
</protein>
<dbReference type="GO" id="GO:0022857">
    <property type="term" value="F:transmembrane transporter activity"/>
    <property type="evidence" value="ECO:0007669"/>
    <property type="project" value="TreeGrafter"/>
</dbReference>
<feature type="domain" description="MacB-like periplasmic core" evidence="9">
    <location>
        <begin position="19"/>
        <end position="269"/>
    </location>
</feature>
<feature type="domain" description="ABC3 transporter permease C-terminal" evidence="8">
    <location>
        <begin position="299"/>
        <end position="420"/>
    </location>
</feature>
<dbReference type="InterPro" id="IPR050250">
    <property type="entry name" value="Macrolide_Exporter_MacB"/>
</dbReference>
<evidence type="ECO:0000313" key="11">
    <source>
        <dbReference type="Proteomes" id="UP000615234"/>
    </source>
</evidence>
<keyword evidence="3 7" id="KW-0812">Transmembrane</keyword>
<keyword evidence="11" id="KW-1185">Reference proteome</keyword>
<dbReference type="PANTHER" id="PTHR30572:SF4">
    <property type="entry name" value="ABC TRANSPORTER PERMEASE YTRF"/>
    <property type="match status" value="1"/>
</dbReference>
<dbReference type="Proteomes" id="UP000615234">
    <property type="component" value="Unassembled WGS sequence"/>
</dbReference>
<dbReference type="InterPro" id="IPR003838">
    <property type="entry name" value="ABC3_permease_C"/>
</dbReference>
<comment type="caution">
    <text evidence="10">The sequence shown here is derived from an EMBL/GenBank/DDBJ whole genome shotgun (WGS) entry which is preliminary data.</text>
</comment>
<feature type="transmembrane region" description="Helical" evidence="7">
    <location>
        <begin position="294"/>
        <end position="312"/>
    </location>
</feature>
<evidence type="ECO:0000256" key="4">
    <source>
        <dbReference type="ARBA" id="ARBA00022989"/>
    </source>
</evidence>
<sequence length="427" mass="46595">MGWISHLCLMNMKRRKTRTFLTILGVVIGVISVVTLLAVGIGVRQEMINTMIDSESICQIRVTGATGGKHKDRMILDQTVKAFQELDDVDSVYPFYELYVTLTNGKYSYDGVITGIPQSELTKKNYTKTSRRTTSNVKPVLVMGDKTASLFYNPDTDQTYDTAEKKKAESWIGKKMDLSFWDSQDSTSVRLEVGAVIDSGEDTYNRDSQSVYCDLDVLKSFLGRLPGGGTVYGQPLDANGNPYKDFVYSGAVVTVDDIDHVDAAVKKLQDMGYTTENEKEYLDTIQKYLKMIQLLLGGIGAIALVVAVIGISNTMTTSVFDRINEIGVLKVLGCDPDELQILFLTEAGIIGAAGGVAGVLLSYGFKGIVDKIAVKMFDLAKGTQIAMIPWELAAGAVVGAILLAICAGYFPARFASKLQPLDAVRNR</sequence>
<evidence type="ECO:0000259" key="9">
    <source>
        <dbReference type="Pfam" id="PF12704"/>
    </source>
</evidence>
<dbReference type="AlphaFoldDB" id="A0A8I0ANU1"/>